<dbReference type="OrthoDB" id="9760067at2"/>
<dbReference type="EMBL" id="CP032489">
    <property type="protein sequence ID" value="AYD47376.1"/>
    <property type="molecule type" value="Genomic_DNA"/>
</dbReference>
<dbReference type="Pfam" id="PF03050">
    <property type="entry name" value="DDE_Tnp_IS66"/>
    <property type="match status" value="1"/>
</dbReference>
<gene>
    <name evidence="4" type="ORF">D6B99_06985</name>
</gene>
<keyword evidence="1" id="KW-0175">Coiled coil</keyword>
<proteinExistence type="predicted"/>
<feature type="domain" description="Transposase TnpC homeodomain" evidence="3">
    <location>
        <begin position="55"/>
        <end position="130"/>
    </location>
</feature>
<evidence type="ECO:0000259" key="3">
    <source>
        <dbReference type="Pfam" id="PF13007"/>
    </source>
</evidence>
<dbReference type="PANTHER" id="PTHR33678">
    <property type="entry name" value="BLL1576 PROTEIN"/>
    <property type="match status" value="1"/>
</dbReference>
<organism evidence="4 5">
    <name type="scientific">Arachidicoccus soli</name>
    <dbReference type="NCBI Taxonomy" id="2341117"/>
    <lineage>
        <taxon>Bacteria</taxon>
        <taxon>Pseudomonadati</taxon>
        <taxon>Bacteroidota</taxon>
        <taxon>Chitinophagia</taxon>
        <taxon>Chitinophagales</taxon>
        <taxon>Chitinophagaceae</taxon>
        <taxon>Arachidicoccus</taxon>
    </lineage>
</organism>
<keyword evidence="5" id="KW-1185">Reference proteome</keyword>
<dbReference type="AlphaFoldDB" id="A0A386HP63"/>
<dbReference type="Proteomes" id="UP000266118">
    <property type="component" value="Chromosome"/>
</dbReference>
<evidence type="ECO:0000259" key="2">
    <source>
        <dbReference type="Pfam" id="PF03050"/>
    </source>
</evidence>
<dbReference type="NCBIfam" id="NF033517">
    <property type="entry name" value="transpos_IS66"/>
    <property type="match status" value="1"/>
</dbReference>
<dbReference type="InterPro" id="IPR052344">
    <property type="entry name" value="Transposase-related"/>
</dbReference>
<dbReference type="KEGG" id="ark:D6B99_06985"/>
<name>A0A386HP63_9BACT</name>
<reference evidence="4 5" key="1">
    <citation type="submission" date="2018-09" db="EMBL/GenBank/DDBJ databases">
        <title>Arachidicoccus sp. nov., a bacterium isolated from soil.</title>
        <authorList>
            <person name="Weon H.-Y."/>
            <person name="Kwon S.-W."/>
            <person name="Lee S.A."/>
        </authorList>
    </citation>
    <scope>NUCLEOTIDE SEQUENCE [LARGE SCALE GENOMIC DNA]</scope>
    <source>
        <strain evidence="4 5">KIS59-12</strain>
    </source>
</reference>
<sequence length="463" mass="53326">MEATLENYSKEELIALIKRESKRASSFKKQNAFLENKKAALEVEKAALENEAVYLKYQIEQLKRLAFGQKRERFENKDNGQLSLPFEMEPEIKQEIEAATTEKITSIRQKAKSNHSGRQPLPEHLAVEEIEIYPEGDLSQMTCIGKELTDELEYQPASYYIKRYIRYKYAPKNKEGVLIGQLPSRIIDKGIAGPGLLASILVDKYVDHLPLYRQIQRFKREKIPIAASTIEGWVRQSLDILDVLYQHLLKDTRSKGYLQADESPIKVLDKNKKDSCHQGYYWVYHNPIDKTVLFDYQPGRSTQAATQVLEGFKGYLQTDGYTAYDSIGKSEGITHLNCWAHARREFEKALSNDKARAEMALLFIQSLYSVEREAREKAMDATQRKTLRLDKSLPTINAFAKWMTTEVKKGNILPKSPIGKAFFYSINRWDKLSAYLYDGVLEIDNNLIYPNFIIIQTFSLMAS</sequence>
<dbReference type="PANTHER" id="PTHR33678:SF1">
    <property type="entry name" value="BLL1576 PROTEIN"/>
    <property type="match status" value="1"/>
</dbReference>
<protein>
    <submittedName>
        <fullName evidence="4">IS66 family transposase</fullName>
    </submittedName>
</protein>
<dbReference type="InterPro" id="IPR004291">
    <property type="entry name" value="Transposase_IS66_central"/>
</dbReference>
<dbReference type="Pfam" id="PF13007">
    <property type="entry name" value="LZ_Tnp_IS66"/>
    <property type="match status" value="1"/>
</dbReference>
<dbReference type="InterPro" id="IPR024463">
    <property type="entry name" value="Transposase_TnpC_homeodom"/>
</dbReference>
<feature type="domain" description="Transposase IS66 central" evidence="2">
    <location>
        <begin position="189"/>
        <end position="447"/>
    </location>
</feature>
<evidence type="ECO:0000256" key="1">
    <source>
        <dbReference type="SAM" id="Coils"/>
    </source>
</evidence>
<evidence type="ECO:0000313" key="5">
    <source>
        <dbReference type="Proteomes" id="UP000266118"/>
    </source>
</evidence>
<feature type="coiled-coil region" evidence="1">
    <location>
        <begin position="17"/>
        <end position="65"/>
    </location>
</feature>
<accession>A0A386HP63</accession>
<evidence type="ECO:0000313" key="4">
    <source>
        <dbReference type="EMBL" id="AYD47376.1"/>
    </source>
</evidence>